<feature type="compositionally biased region" description="Basic residues" evidence="1">
    <location>
        <begin position="50"/>
        <end position="63"/>
    </location>
</feature>
<feature type="compositionally biased region" description="Low complexity" evidence="1">
    <location>
        <begin position="160"/>
        <end position="173"/>
    </location>
</feature>
<dbReference type="AlphaFoldDB" id="A0A9P6ILA2"/>
<evidence type="ECO:0000313" key="2">
    <source>
        <dbReference type="EMBL" id="KAF9935888.1"/>
    </source>
</evidence>
<feature type="compositionally biased region" description="Pro residues" evidence="1">
    <location>
        <begin position="127"/>
        <end position="139"/>
    </location>
</feature>
<protein>
    <submittedName>
        <fullName evidence="2">Uncharacterized protein</fullName>
    </submittedName>
</protein>
<accession>A0A9P6ILA2</accession>
<dbReference type="Proteomes" id="UP000749646">
    <property type="component" value="Unassembled WGS sequence"/>
</dbReference>
<feature type="region of interest" description="Disordered" evidence="1">
    <location>
        <begin position="1"/>
        <end position="196"/>
    </location>
</feature>
<name>A0A9P6ILA2_9FUNG</name>
<feature type="compositionally biased region" description="Pro residues" evidence="1">
    <location>
        <begin position="215"/>
        <end position="239"/>
    </location>
</feature>
<keyword evidence="3" id="KW-1185">Reference proteome</keyword>
<organism evidence="2 3">
    <name type="scientific">Modicella reniformis</name>
    <dbReference type="NCBI Taxonomy" id="1440133"/>
    <lineage>
        <taxon>Eukaryota</taxon>
        <taxon>Fungi</taxon>
        <taxon>Fungi incertae sedis</taxon>
        <taxon>Mucoromycota</taxon>
        <taxon>Mortierellomycotina</taxon>
        <taxon>Mortierellomycetes</taxon>
        <taxon>Mortierellales</taxon>
        <taxon>Mortierellaceae</taxon>
        <taxon>Modicella</taxon>
    </lineage>
</organism>
<gene>
    <name evidence="2" type="ORF">BGZ65_002927</name>
</gene>
<proteinExistence type="predicted"/>
<feature type="region of interest" description="Disordered" evidence="1">
    <location>
        <begin position="215"/>
        <end position="243"/>
    </location>
</feature>
<feature type="compositionally biased region" description="Polar residues" evidence="1">
    <location>
        <begin position="85"/>
        <end position="98"/>
    </location>
</feature>
<reference evidence="2" key="1">
    <citation type="journal article" date="2020" name="Fungal Divers.">
        <title>Resolving the Mortierellaceae phylogeny through synthesis of multi-gene phylogenetics and phylogenomics.</title>
        <authorList>
            <person name="Vandepol N."/>
            <person name="Liber J."/>
            <person name="Desiro A."/>
            <person name="Na H."/>
            <person name="Kennedy M."/>
            <person name="Barry K."/>
            <person name="Grigoriev I.V."/>
            <person name="Miller A.N."/>
            <person name="O'Donnell K."/>
            <person name="Stajich J.E."/>
            <person name="Bonito G."/>
        </authorList>
    </citation>
    <scope>NUCLEOTIDE SEQUENCE</scope>
    <source>
        <strain evidence="2">MES-2147</strain>
    </source>
</reference>
<sequence length="313" mass="33330">MSPTPSASLFSVPILPLPEPPRSDSPVRALKHSLSNGSSHRISIVPRHHDPPKRRPSKPRSRSRSQELSVVIHENDAQLIAARASTPSPRLGATNTKDAAQAIPPSPPSSTTTLNKHVSFQYGNLILPPPPTGQQPEPPVSTTTSSSRPMSTHLHHKHSLSNSSLRSLGSATSPTFPTIGSHGGPVRKHGSRESSLSARLATLAPIPLGSATSVPLPPKSALPPIPLPDPPASAPPALPSHPYGLEEEEDVIEATPEVKEETVASQDMLRDEGVASENGFEMVLEEEERESGVQQLAKIDIPLDNLHLGDEKH</sequence>
<evidence type="ECO:0000313" key="3">
    <source>
        <dbReference type="Proteomes" id="UP000749646"/>
    </source>
</evidence>
<dbReference type="EMBL" id="JAAAHW010009828">
    <property type="protein sequence ID" value="KAF9935888.1"/>
    <property type="molecule type" value="Genomic_DNA"/>
</dbReference>
<evidence type="ECO:0000256" key="1">
    <source>
        <dbReference type="SAM" id="MobiDB-lite"/>
    </source>
</evidence>
<comment type="caution">
    <text evidence="2">The sequence shown here is derived from an EMBL/GenBank/DDBJ whole genome shotgun (WGS) entry which is preliminary data.</text>
</comment>
<feature type="compositionally biased region" description="Low complexity" evidence="1">
    <location>
        <begin position="140"/>
        <end position="152"/>
    </location>
</feature>